<keyword evidence="1" id="KW-1133">Transmembrane helix</keyword>
<dbReference type="RefSeq" id="WP_376981799.1">
    <property type="nucleotide sequence ID" value="NZ_JBHLSV010000019.1"/>
</dbReference>
<reference evidence="3 4" key="1">
    <citation type="submission" date="2024-09" db="EMBL/GenBank/DDBJ databases">
        <authorList>
            <person name="Sun Q."/>
            <person name="Mori K."/>
        </authorList>
    </citation>
    <scope>NUCLEOTIDE SEQUENCE [LARGE SCALE GENOMIC DNA]</scope>
    <source>
        <strain evidence="3 4">CICC 10874</strain>
    </source>
</reference>
<sequence length="215" mass="23494">MSQWLEPARAGIVTGSGVFLLLLPVIVVVQRRSFGRIHLTRMLLIAALCIYASALLAYTVVPSPDMAELCRTRIGGKLRLRPLHSITEIIVQHEGMSTWRALVSWGAWQLAMNVALFIPFGVFARGLFGRGVLGTTLLGMLISLLFEATQYTGFWGLYSCGIRVADIDDVLSNTLGTLIGALLGPLLLGDWLPRAHDLKQRMRANIGLDRPGGRG</sequence>
<keyword evidence="1" id="KW-0472">Membrane</keyword>
<feature type="transmembrane region" description="Helical" evidence="1">
    <location>
        <begin position="42"/>
        <end position="61"/>
    </location>
</feature>
<organism evidence="3 4">
    <name type="scientific">Brachybacterium hainanense</name>
    <dbReference type="NCBI Taxonomy" id="1541174"/>
    <lineage>
        <taxon>Bacteria</taxon>
        <taxon>Bacillati</taxon>
        <taxon>Actinomycetota</taxon>
        <taxon>Actinomycetes</taxon>
        <taxon>Micrococcales</taxon>
        <taxon>Dermabacteraceae</taxon>
        <taxon>Brachybacterium</taxon>
    </lineage>
</organism>
<feature type="transmembrane region" description="Helical" evidence="1">
    <location>
        <begin position="105"/>
        <end position="124"/>
    </location>
</feature>
<dbReference type="EMBL" id="JBHLSV010000019">
    <property type="protein sequence ID" value="MFC0675092.1"/>
    <property type="molecule type" value="Genomic_DNA"/>
</dbReference>
<keyword evidence="1" id="KW-0812">Transmembrane</keyword>
<evidence type="ECO:0000313" key="4">
    <source>
        <dbReference type="Proteomes" id="UP001589793"/>
    </source>
</evidence>
<comment type="caution">
    <text evidence="3">The sequence shown here is derived from an EMBL/GenBank/DDBJ whole genome shotgun (WGS) entry which is preliminary data.</text>
</comment>
<evidence type="ECO:0000313" key="3">
    <source>
        <dbReference type="EMBL" id="MFC0675092.1"/>
    </source>
</evidence>
<evidence type="ECO:0000259" key="2">
    <source>
        <dbReference type="Pfam" id="PF04892"/>
    </source>
</evidence>
<dbReference type="Pfam" id="PF04892">
    <property type="entry name" value="VanZ"/>
    <property type="match status" value="1"/>
</dbReference>
<accession>A0ABV6RDN3</accession>
<dbReference type="Proteomes" id="UP001589793">
    <property type="component" value="Unassembled WGS sequence"/>
</dbReference>
<evidence type="ECO:0000256" key="1">
    <source>
        <dbReference type="SAM" id="Phobius"/>
    </source>
</evidence>
<proteinExistence type="predicted"/>
<name>A0ABV6RDN3_9MICO</name>
<feature type="transmembrane region" description="Helical" evidence="1">
    <location>
        <begin position="136"/>
        <end position="158"/>
    </location>
</feature>
<feature type="transmembrane region" description="Helical" evidence="1">
    <location>
        <begin position="12"/>
        <end position="30"/>
    </location>
</feature>
<dbReference type="PANTHER" id="PTHR36834:SF1">
    <property type="entry name" value="INTEGRAL MEMBRANE PROTEIN"/>
    <property type="match status" value="1"/>
</dbReference>
<feature type="domain" description="VanZ-like" evidence="2">
    <location>
        <begin position="49"/>
        <end position="186"/>
    </location>
</feature>
<protein>
    <submittedName>
        <fullName evidence="3">VanZ family protein</fullName>
    </submittedName>
</protein>
<dbReference type="InterPro" id="IPR006976">
    <property type="entry name" value="VanZ-like"/>
</dbReference>
<gene>
    <name evidence="3" type="ORF">ACFFF6_14100</name>
</gene>
<keyword evidence="4" id="KW-1185">Reference proteome</keyword>
<feature type="transmembrane region" description="Helical" evidence="1">
    <location>
        <begin position="170"/>
        <end position="192"/>
    </location>
</feature>
<dbReference type="PANTHER" id="PTHR36834">
    <property type="entry name" value="MEMBRANE PROTEIN-RELATED"/>
    <property type="match status" value="1"/>
</dbReference>
<dbReference type="InterPro" id="IPR053150">
    <property type="entry name" value="Teicoplanin_resist-assoc"/>
</dbReference>